<gene>
    <name evidence="1" type="ORF">AGERDE_LOCUS3853</name>
</gene>
<protein>
    <submittedName>
        <fullName evidence="1">3117_t:CDS:1</fullName>
    </submittedName>
</protein>
<name>A0A9N8ZG46_9GLOM</name>
<sequence>MLKVLTGTMKKHPEHMEKEINVAPGSILFKNVAPNASTLDNVDVKFNDSANFY</sequence>
<proteinExistence type="predicted"/>
<dbReference type="EMBL" id="CAJVPL010000405">
    <property type="protein sequence ID" value="CAG8493042.1"/>
    <property type="molecule type" value="Genomic_DNA"/>
</dbReference>
<accession>A0A9N8ZG46</accession>
<dbReference type="Proteomes" id="UP000789831">
    <property type="component" value="Unassembled WGS sequence"/>
</dbReference>
<evidence type="ECO:0000313" key="1">
    <source>
        <dbReference type="EMBL" id="CAG8493042.1"/>
    </source>
</evidence>
<reference evidence="1" key="1">
    <citation type="submission" date="2021-06" db="EMBL/GenBank/DDBJ databases">
        <authorList>
            <person name="Kallberg Y."/>
            <person name="Tangrot J."/>
            <person name="Rosling A."/>
        </authorList>
    </citation>
    <scope>NUCLEOTIDE SEQUENCE</scope>
    <source>
        <strain evidence="1">MT106</strain>
    </source>
</reference>
<dbReference type="AlphaFoldDB" id="A0A9N8ZG46"/>
<organism evidence="1 2">
    <name type="scientific">Ambispora gerdemannii</name>
    <dbReference type="NCBI Taxonomy" id="144530"/>
    <lineage>
        <taxon>Eukaryota</taxon>
        <taxon>Fungi</taxon>
        <taxon>Fungi incertae sedis</taxon>
        <taxon>Mucoromycota</taxon>
        <taxon>Glomeromycotina</taxon>
        <taxon>Glomeromycetes</taxon>
        <taxon>Archaeosporales</taxon>
        <taxon>Ambisporaceae</taxon>
        <taxon>Ambispora</taxon>
    </lineage>
</organism>
<evidence type="ECO:0000313" key="2">
    <source>
        <dbReference type="Proteomes" id="UP000789831"/>
    </source>
</evidence>
<comment type="caution">
    <text evidence="1">The sequence shown here is derived from an EMBL/GenBank/DDBJ whole genome shotgun (WGS) entry which is preliminary data.</text>
</comment>
<keyword evidence="2" id="KW-1185">Reference proteome</keyword>